<dbReference type="RefSeq" id="WP_174701615.1">
    <property type="nucleotide sequence ID" value="NZ_JABURA010000001.1"/>
</dbReference>
<dbReference type="OrthoDB" id="184665at2157"/>
<dbReference type="AlphaFoldDB" id="A0A8J8KF83"/>
<dbReference type="Proteomes" id="UP000728647">
    <property type="component" value="Unassembled WGS sequence"/>
</dbReference>
<dbReference type="CDD" id="cd17040">
    <property type="entry name" value="Ubl_MoaD_like"/>
    <property type="match status" value="1"/>
</dbReference>
<accession>A0A8J8KF83</accession>
<dbReference type="SUPFAM" id="SSF54285">
    <property type="entry name" value="MoaD/ThiS"/>
    <property type="match status" value="1"/>
</dbReference>
<protein>
    <submittedName>
        <fullName evidence="1">MoaD/ThiS family protein</fullName>
    </submittedName>
</protein>
<reference evidence="1" key="1">
    <citation type="submission" date="2020-06" db="EMBL/GenBank/DDBJ databases">
        <title>Haloterrigena sp. nov., an extremely halophilic archaeon isolated from a saline sediment.</title>
        <authorList>
            <person name="Liu B.-B."/>
        </authorList>
    </citation>
    <scope>NUCLEOTIDE SEQUENCE</scope>
    <source>
        <strain evidence="1">SYSU A121-1</strain>
    </source>
</reference>
<dbReference type="InterPro" id="IPR003749">
    <property type="entry name" value="ThiS/MoaD-like"/>
</dbReference>
<evidence type="ECO:0000313" key="1">
    <source>
        <dbReference type="EMBL" id="NUB90777.1"/>
    </source>
</evidence>
<evidence type="ECO:0000313" key="2">
    <source>
        <dbReference type="Proteomes" id="UP000728647"/>
    </source>
</evidence>
<gene>
    <name evidence="1" type="ORF">HT576_07045</name>
</gene>
<dbReference type="InterPro" id="IPR016155">
    <property type="entry name" value="Mopterin_synth/thiamin_S_b"/>
</dbReference>
<dbReference type="InterPro" id="IPR012675">
    <property type="entry name" value="Beta-grasp_dom_sf"/>
</dbReference>
<proteinExistence type="predicted"/>
<dbReference type="Gene3D" id="3.10.20.30">
    <property type="match status" value="1"/>
</dbReference>
<comment type="caution">
    <text evidence="1">The sequence shown here is derived from an EMBL/GenBank/DDBJ whole genome shotgun (WGS) entry which is preliminary data.</text>
</comment>
<sequence>MEITVYGPLRSATGAKTVSLEFDGGTVADAVATFVDAYPRAEPHLYDGDDDTGELRSSVRVTVDGERATMDDRVPANASMTLMPAVQGGTR</sequence>
<name>A0A8J8KF83_9EURY</name>
<organism evidence="1 2">
    <name type="scientific">Haloterrigena gelatinilytica</name>
    <dbReference type="NCBI Taxonomy" id="2741724"/>
    <lineage>
        <taxon>Archaea</taxon>
        <taxon>Methanobacteriati</taxon>
        <taxon>Methanobacteriota</taxon>
        <taxon>Stenosarchaea group</taxon>
        <taxon>Halobacteria</taxon>
        <taxon>Halobacteriales</taxon>
        <taxon>Natrialbaceae</taxon>
        <taxon>Haloterrigena</taxon>
    </lineage>
</organism>
<dbReference type="EMBL" id="JABURA010000001">
    <property type="protein sequence ID" value="NUB90777.1"/>
    <property type="molecule type" value="Genomic_DNA"/>
</dbReference>
<dbReference type="Pfam" id="PF02597">
    <property type="entry name" value="ThiS"/>
    <property type="match status" value="1"/>
</dbReference>